<gene>
    <name evidence="1" type="ORF">K432DRAFT_402303</name>
</gene>
<evidence type="ECO:0000313" key="1">
    <source>
        <dbReference type="EMBL" id="OCK83095.1"/>
    </source>
</evidence>
<sequence length="466" mass="53050">MFRGPTQLSLAIIKPPTQLSDLSNEILWLITKQLEDSDLSYVSTTSRRLRAWAKNELSKRYEAVYPSRNLDSLVRFLIQHGGSREHIKYVSRKLPKTTLPWTDETYALFLQTNEVFFASHGRYMPFSIRNGHAQVELLLLLILAPNIETLYLDYSEVVLDSSSIVHLRYLHEQLHYFPALMNPYKTYCALQRLKEITLLFPSQILSKHIARCISSILNLPCLNKVEFRNLAIPELERINSRPTSAVKIIILSGCLVGGTALTNLLASFKALQTFSWTWGDSDDFDVPDTSSWDFEFMECDFPSIRRALLAQKDSLEHLDINTGKNFVDSELLTGQTVDMGSLAEFRKLTSLSIPAFALAMHRPDSTKYARSIHCAPTAVNPLPDSITELVVYAWADFEYDPVLLPEKKIFPDAIARATCDYLAADKWALPNVKVMEIRHAEKPYLVIDRPVVRYFGDGNAVKLLEK</sequence>
<reference evidence="1 2" key="1">
    <citation type="journal article" date="2016" name="Nat. Commun.">
        <title>Ectomycorrhizal ecology is imprinted in the genome of the dominant symbiotic fungus Cenococcum geophilum.</title>
        <authorList>
            <consortium name="DOE Joint Genome Institute"/>
            <person name="Peter M."/>
            <person name="Kohler A."/>
            <person name="Ohm R.A."/>
            <person name="Kuo A."/>
            <person name="Krutzmann J."/>
            <person name="Morin E."/>
            <person name="Arend M."/>
            <person name="Barry K.W."/>
            <person name="Binder M."/>
            <person name="Choi C."/>
            <person name="Clum A."/>
            <person name="Copeland A."/>
            <person name="Grisel N."/>
            <person name="Haridas S."/>
            <person name="Kipfer T."/>
            <person name="LaButti K."/>
            <person name="Lindquist E."/>
            <person name="Lipzen A."/>
            <person name="Maire R."/>
            <person name="Meier B."/>
            <person name="Mihaltcheva S."/>
            <person name="Molinier V."/>
            <person name="Murat C."/>
            <person name="Poggeler S."/>
            <person name="Quandt C.A."/>
            <person name="Sperisen C."/>
            <person name="Tritt A."/>
            <person name="Tisserant E."/>
            <person name="Crous P.W."/>
            <person name="Henrissat B."/>
            <person name="Nehls U."/>
            <person name="Egli S."/>
            <person name="Spatafora J.W."/>
            <person name="Grigoriev I.V."/>
            <person name="Martin F.M."/>
        </authorList>
    </citation>
    <scope>NUCLEOTIDE SEQUENCE [LARGE SCALE GENOMIC DNA]</scope>
    <source>
        <strain evidence="1 2">CBS 459.81</strain>
    </source>
</reference>
<evidence type="ECO:0000313" key="2">
    <source>
        <dbReference type="Proteomes" id="UP000250266"/>
    </source>
</evidence>
<evidence type="ECO:0008006" key="3">
    <source>
        <dbReference type="Google" id="ProtNLM"/>
    </source>
</evidence>
<protein>
    <recommendedName>
        <fullName evidence="3">F-box domain-containing protein</fullName>
    </recommendedName>
</protein>
<accession>A0A8E2EFK5</accession>
<proteinExistence type="predicted"/>
<dbReference type="Proteomes" id="UP000250266">
    <property type="component" value="Unassembled WGS sequence"/>
</dbReference>
<keyword evidence="2" id="KW-1185">Reference proteome</keyword>
<name>A0A8E2EFK5_9PEZI</name>
<dbReference type="EMBL" id="KV744869">
    <property type="protein sequence ID" value="OCK83095.1"/>
    <property type="molecule type" value="Genomic_DNA"/>
</dbReference>
<dbReference type="AlphaFoldDB" id="A0A8E2EFK5"/>
<organism evidence="1 2">
    <name type="scientific">Lepidopterella palustris CBS 459.81</name>
    <dbReference type="NCBI Taxonomy" id="1314670"/>
    <lineage>
        <taxon>Eukaryota</taxon>
        <taxon>Fungi</taxon>
        <taxon>Dikarya</taxon>
        <taxon>Ascomycota</taxon>
        <taxon>Pezizomycotina</taxon>
        <taxon>Dothideomycetes</taxon>
        <taxon>Pleosporomycetidae</taxon>
        <taxon>Mytilinidiales</taxon>
        <taxon>Argynnaceae</taxon>
        <taxon>Lepidopterella</taxon>
    </lineage>
</organism>